<dbReference type="OrthoDB" id="5187023at2"/>
<dbReference type="RefSeq" id="WP_131099191.1">
    <property type="nucleotide sequence ID" value="NZ_CP036455.1"/>
</dbReference>
<evidence type="ECO:0000313" key="2">
    <source>
        <dbReference type="EMBL" id="QBI55132.1"/>
    </source>
</evidence>
<dbReference type="KEGG" id="strr:EKD16_16815"/>
<dbReference type="SMART" id="SM00960">
    <property type="entry name" value="Robl_LC7"/>
    <property type="match status" value="1"/>
</dbReference>
<proteinExistence type="predicted"/>
<dbReference type="InterPro" id="IPR004942">
    <property type="entry name" value="Roadblock/LAMTOR2_dom"/>
</dbReference>
<accession>A0A4V0ZJY8</accession>
<protein>
    <submittedName>
        <fullName evidence="2">Roadblock/LC7 domain protein</fullName>
    </submittedName>
</protein>
<dbReference type="Gene3D" id="3.30.450.30">
    <property type="entry name" value="Dynein light chain 2a, cytoplasmic"/>
    <property type="match status" value="1"/>
</dbReference>
<evidence type="ECO:0000313" key="3">
    <source>
        <dbReference type="Proteomes" id="UP000292235"/>
    </source>
</evidence>
<gene>
    <name evidence="2" type="ORF">EKD16_16815</name>
</gene>
<name>A0A4V0ZJY8_9ACTN</name>
<dbReference type="Pfam" id="PF03259">
    <property type="entry name" value="Robl_LC7"/>
    <property type="match status" value="1"/>
</dbReference>
<dbReference type="PANTHER" id="PTHR36222:SF1">
    <property type="entry name" value="SERINE PROTEASE INHIBITOR RV3364C"/>
    <property type="match status" value="1"/>
</dbReference>
<dbReference type="PANTHER" id="PTHR36222">
    <property type="entry name" value="SERINE PROTEASE INHIBITOR RV3364C"/>
    <property type="match status" value="1"/>
</dbReference>
<keyword evidence="3" id="KW-1185">Reference proteome</keyword>
<evidence type="ECO:0000259" key="1">
    <source>
        <dbReference type="SMART" id="SM00960"/>
    </source>
</evidence>
<feature type="domain" description="Roadblock/LAMTOR2" evidence="1">
    <location>
        <begin position="9"/>
        <end position="99"/>
    </location>
</feature>
<dbReference type="InterPro" id="IPR053141">
    <property type="entry name" value="Mycobact_SerProt_Inhib_Rv3364c"/>
</dbReference>
<dbReference type="AlphaFoldDB" id="A0A4V0ZJY8"/>
<dbReference type="EMBL" id="CP036455">
    <property type="protein sequence ID" value="QBI55132.1"/>
    <property type="molecule type" value="Genomic_DNA"/>
</dbReference>
<sequence>MNQPVNELNWLITDFANRVPDVAHAIVVSSDGLPLASSTGFPADRADQLAAIASGLSSLTQGASRVFEGGAVSQTVVEMERGLLLIMSISDGSCLAVLAAAECDLGLVAYEMTLLVERAGRALTPAARTSGIH</sequence>
<dbReference type="Proteomes" id="UP000292235">
    <property type="component" value="Chromosome"/>
</dbReference>
<dbReference type="SUPFAM" id="SSF103196">
    <property type="entry name" value="Roadblock/LC7 domain"/>
    <property type="match status" value="1"/>
</dbReference>
<reference evidence="2 3" key="1">
    <citation type="submission" date="2019-02" db="EMBL/GenBank/DDBJ databases">
        <authorList>
            <person name="Khodamoradi S."/>
            <person name="Hahnke R.L."/>
            <person name="Kaempfer P."/>
            <person name="Schumann P."/>
            <person name="Rohde M."/>
            <person name="Steinert M."/>
            <person name="Luzhetskyy A."/>
            <person name="Wink J."/>
            <person name="Ruckert C."/>
        </authorList>
    </citation>
    <scope>NUCLEOTIDE SEQUENCE [LARGE SCALE GENOMIC DNA]</scope>
    <source>
        <strain evidence="2 3">M2</strain>
    </source>
</reference>
<organism evidence="2 3">
    <name type="scientific">Streptomonospora litoralis</name>
    <dbReference type="NCBI Taxonomy" id="2498135"/>
    <lineage>
        <taxon>Bacteria</taxon>
        <taxon>Bacillati</taxon>
        <taxon>Actinomycetota</taxon>
        <taxon>Actinomycetes</taxon>
        <taxon>Streptosporangiales</taxon>
        <taxon>Nocardiopsidaceae</taxon>
        <taxon>Streptomonospora</taxon>
    </lineage>
</organism>